<keyword evidence="2" id="KW-0547">Nucleotide-binding</keyword>
<dbReference type="InterPro" id="IPR007862">
    <property type="entry name" value="Adenylate_kinase_lid-dom"/>
</dbReference>
<evidence type="ECO:0000256" key="1">
    <source>
        <dbReference type="ARBA" id="ARBA00022679"/>
    </source>
</evidence>
<evidence type="ECO:0000313" key="6">
    <source>
        <dbReference type="EMBL" id="CAE0278357.1"/>
    </source>
</evidence>
<evidence type="ECO:0000256" key="3">
    <source>
        <dbReference type="ARBA" id="ARBA00022777"/>
    </source>
</evidence>
<dbReference type="InterPro" id="IPR000850">
    <property type="entry name" value="Adenylat/UMP-CMP_kin"/>
</dbReference>
<dbReference type="InterPro" id="IPR033690">
    <property type="entry name" value="Adenylat_kinase_CS"/>
</dbReference>
<dbReference type="InterPro" id="IPR006259">
    <property type="entry name" value="Adenyl_kin_sub"/>
</dbReference>
<dbReference type="NCBIfam" id="TIGR01351">
    <property type="entry name" value="adk"/>
    <property type="match status" value="1"/>
</dbReference>
<evidence type="ECO:0000259" key="5">
    <source>
        <dbReference type="Pfam" id="PF05191"/>
    </source>
</evidence>
<dbReference type="Pfam" id="PF05191">
    <property type="entry name" value="ADK_lid"/>
    <property type="match status" value="1"/>
</dbReference>
<dbReference type="SUPFAM" id="SSF52540">
    <property type="entry name" value="P-loop containing nucleoside triphosphate hydrolases"/>
    <property type="match status" value="1"/>
</dbReference>
<comment type="similarity">
    <text evidence="4">Belongs to the adenylate kinase family.</text>
</comment>
<dbReference type="PROSITE" id="PS00113">
    <property type="entry name" value="ADENYLATE_KINASE"/>
    <property type="match status" value="1"/>
</dbReference>
<evidence type="ECO:0000256" key="4">
    <source>
        <dbReference type="RuleBase" id="RU003330"/>
    </source>
</evidence>
<dbReference type="PANTHER" id="PTHR23359">
    <property type="entry name" value="NUCLEOTIDE KINASE"/>
    <property type="match status" value="1"/>
</dbReference>
<proteinExistence type="inferred from homology"/>
<dbReference type="PRINTS" id="PR00094">
    <property type="entry name" value="ADENYLTKNASE"/>
</dbReference>
<keyword evidence="1 4" id="KW-0808">Transferase</keyword>
<feature type="domain" description="Adenylate kinase active site lid" evidence="5">
    <location>
        <begin position="151"/>
        <end position="198"/>
    </location>
</feature>
<dbReference type="CDD" id="cd01428">
    <property type="entry name" value="ADK"/>
    <property type="match status" value="1"/>
</dbReference>
<keyword evidence="3 4" id="KW-0418">Kinase</keyword>
<evidence type="ECO:0000256" key="2">
    <source>
        <dbReference type="ARBA" id="ARBA00022741"/>
    </source>
</evidence>
<dbReference type="GO" id="GO:0004017">
    <property type="term" value="F:AMP kinase activity"/>
    <property type="evidence" value="ECO:0007669"/>
    <property type="project" value="InterPro"/>
</dbReference>
<dbReference type="GO" id="GO:0005524">
    <property type="term" value="F:ATP binding"/>
    <property type="evidence" value="ECO:0007669"/>
    <property type="project" value="InterPro"/>
</dbReference>
<reference evidence="6" key="1">
    <citation type="submission" date="2021-01" db="EMBL/GenBank/DDBJ databases">
        <authorList>
            <person name="Corre E."/>
            <person name="Pelletier E."/>
            <person name="Niang G."/>
            <person name="Scheremetjew M."/>
            <person name="Finn R."/>
            <person name="Kale V."/>
            <person name="Holt S."/>
            <person name="Cochrane G."/>
            <person name="Meng A."/>
            <person name="Brown T."/>
            <person name="Cohen L."/>
        </authorList>
    </citation>
    <scope>NUCLEOTIDE SEQUENCE</scope>
    <source>
        <strain evidence="6">CCAP 955/1</strain>
    </source>
</reference>
<organism evidence="6">
    <name type="scientific">Spumella elongata</name>
    <dbReference type="NCBI Taxonomy" id="89044"/>
    <lineage>
        <taxon>Eukaryota</taxon>
        <taxon>Sar</taxon>
        <taxon>Stramenopiles</taxon>
        <taxon>Ochrophyta</taxon>
        <taxon>Chrysophyceae</taxon>
        <taxon>Chromulinales</taxon>
        <taxon>Chromulinaceae</taxon>
        <taxon>Spumella</taxon>
    </lineage>
</organism>
<dbReference type="Gene3D" id="3.40.50.300">
    <property type="entry name" value="P-loop containing nucleotide triphosphate hydrolases"/>
    <property type="match status" value="1"/>
</dbReference>
<dbReference type="EMBL" id="HBIC01014321">
    <property type="protein sequence ID" value="CAE0278357.1"/>
    <property type="molecule type" value="Transcribed_RNA"/>
</dbReference>
<dbReference type="Pfam" id="PF00406">
    <property type="entry name" value="ADK"/>
    <property type="match status" value="1"/>
</dbReference>
<sequence>MGICQSDCFSGLKDALDSRPKQKRKILMLFGPPGAGKGTQAPKIVDMLTVPQLSTGDMLREAVAAGTEVGKRAKEVMASGGLVSDDIVIGIIADRIKARDCKNGFILDGFPRTVVQACALDELLNKSGEVVSRVVSFDIPHGVLETRICGRWIHKASGRSYHVSFAPPKSMKLLPDGRPDPGTMKDDATGEALMQRADDTAEALKKRLSDYDSETVPILQRYDERGVVRRVNANQAMEVVWEETKAGILN</sequence>
<dbReference type="FunFam" id="3.40.50.300:FF:000106">
    <property type="entry name" value="Adenylate kinase mitochondrial"/>
    <property type="match status" value="1"/>
</dbReference>
<gene>
    <name evidence="6" type="ORF">SELO1098_LOCUS7189</name>
</gene>
<dbReference type="NCBIfam" id="NF001381">
    <property type="entry name" value="PRK00279.1-3"/>
    <property type="match status" value="1"/>
</dbReference>
<dbReference type="InterPro" id="IPR027417">
    <property type="entry name" value="P-loop_NTPase"/>
</dbReference>
<dbReference type="HAMAP" id="MF_00235">
    <property type="entry name" value="Adenylate_kinase_Adk"/>
    <property type="match status" value="1"/>
</dbReference>
<dbReference type="AlphaFoldDB" id="A0A7S3GWP9"/>
<accession>A0A7S3GWP9</accession>
<name>A0A7S3GWP9_9STRA</name>
<protein>
    <recommendedName>
        <fullName evidence="5">Adenylate kinase active site lid domain-containing protein</fullName>
    </recommendedName>
</protein>